<dbReference type="STRING" id="716928.GCA_000261485_04738"/>
<keyword evidence="1" id="KW-0614">Plasmid</keyword>
<dbReference type="InterPro" id="IPR023138">
    <property type="entry name" value="NMB0513-like_sf"/>
</dbReference>
<gene>
    <name evidence="1" type="ORF">SJ05684_b52660</name>
</gene>
<name>A0A249PJZ9_9HYPH</name>
<dbReference type="AlphaFoldDB" id="A0A249PJZ9"/>
<organism evidence="1 2">
    <name type="scientific">Sinorhizobium sojae CCBAU 05684</name>
    <dbReference type="NCBI Taxonomy" id="716928"/>
    <lineage>
        <taxon>Bacteria</taxon>
        <taxon>Pseudomonadati</taxon>
        <taxon>Pseudomonadota</taxon>
        <taxon>Alphaproteobacteria</taxon>
        <taxon>Hyphomicrobiales</taxon>
        <taxon>Rhizobiaceae</taxon>
        <taxon>Sinorhizobium/Ensifer group</taxon>
        <taxon>Sinorhizobium</taxon>
    </lineage>
</organism>
<protein>
    <submittedName>
        <fullName evidence="1">Uncharacterized protein</fullName>
    </submittedName>
</protein>
<dbReference type="Proteomes" id="UP000217211">
    <property type="component" value="Plasmid pSJ05684b"/>
</dbReference>
<geneLocation type="plasmid" evidence="2">
    <name>psj05684b</name>
</geneLocation>
<evidence type="ECO:0000313" key="1">
    <source>
        <dbReference type="EMBL" id="ASY66248.1"/>
    </source>
</evidence>
<evidence type="ECO:0000313" key="2">
    <source>
        <dbReference type="Proteomes" id="UP000217211"/>
    </source>
</evidence>
<keyword evidence="2" id="KW-1185">Reference proteome</keyword>
<accession>A0A249PJZ9</accession>
<dbReference type="EMBL" id="CP023068">
    <property type="protein sequence ID" value="ASY66248.1"/>
    <property type="molecule type" value="Genomic_DNA"/>
</dbReference>
<dbReference type="SUPFAM" id="SSF160472">
    <property type="entry name" value="NMB0513-like"/>
    <property type="match status" value="1"/>
</dbReference>
<proteinExistence type="predicted"/>
<reference evidence="1 2" key="1">
    <citation type="submission" date="2017-08" db="EMBL/GenBank/DDBJ databases">
        <title>Multipartite genome sequences of Sinorhizobium species nodulating soybeans.</title>
        <authorList>
            <person name="Tian C.F."/>
        </authorList>
    </citation>
    <scope>NUCLEOTIDE SEQUENCE [LARGE SCALE GENOMIC DNA]</scope>
    <source>
        <strain evidence="1 2">CCBAU 05684</strain>
        <plasmid evidence="2">psj05684b</plasmid>
    </source>
</reference>
<dbReference type="KEGG" id="esj:SJ05684_b52660"/>
<sequence>MWDVPIERQIEYLRSAFPKDVTAADDSELNLFWYMEECPRIGWLHPETGVLYAS</sequence>